<reference evidence="5 6" key="1">
    <citation type="submission" date="2014-12" db="EMBL/GenBank/DDBJ databases">
        <title>Comparative genomics of the lactic acid bacteria isolated from the honey bee gut.</title>
        <authorList>
            <person name="Ellegaard K.M."/>
            <person name="Tamarit D."/>
            <person name="Javelind E."/>
            <person name="Olofsson T."/>
            <person name="Andersson S.G."/>
            <person name="Vasquez A."/>
        </authorList>
    </citation>
    <scope>NUCLEOTIDE SEQUENCE [LARGE SCALE GENOMIC DNA]</scope>
    <source>
        <strain evidence="5 6">Bin2</strain>
    </source>
</reference>
<name>A0A0F4KRN5_9BIFI</name>
<dbReference type="PATRIC" id="fig|1684.4.peg.1540"/>
<evidence type="ECO:0000256" key="2">
    <source>
        <dbReference type="ARBA" id="ARBA00023125"/>
    </source>
</evidence>
<dbReference type="SUPFAM" id="SSF46785">
    <property type="entry name" value="Winged helix' DNA-binding domain"/>
    <property type="match status" value="1"/>
</dbReference>
<dbReference type="InterPro" id="IPR000524">
    <property type="entry name" value="Tscrpt_reg_HTH_GntR"/>
</dbReference>
<evidence type="ECO:0000256" key="3">
    <source>
        <dbReference type="ARBA" id="ARBA00023163"/>
    </source>
</evidence>
<proteinExistence type="predicted"/>
<evidence type="ECO:0000313" key="6">
    <source>
        <dbReference type="Proteomes" id="UP000033648"/>
    </source>
</evidence>
<dbReference type="Pfam" id="PF07702">
    <property type="entry name" value="UTRA"/>
    <property type="match status" value="1"/>
</dbReference>
<dbReference type="Proteomes" id="UP000033648">
    <property type="component" value="Unassembled WGS sequence"/>
</dbReference>
<dbReference type="InterPro" id="IPR028978">
    <property type="entry name" value="Chorismate_lyase_/UTRA_dom_sf"/>
</dbReference>
<organism evidence="5 6">
    <name type="scientific">Bifidobacterium asteroides</name>
    <dbReference type="NCBI Taxonomy" id="1684"/>
    <lineage>
        <taxon>Bacteria</taxon>
        <taxon>Bacillati</taxon>
        <taxon>Actinomycetota</taxon>
        <taxon>Actinomycetes</taxon>
        <taxon>Bifidobacteriales</taxon>
        <taxon>Bifidobacteriaceae</taxon>
        <taxon>Bifidobacterium</taxon>
    </lineage>
</organism>
<dbReference type="PANTHER" id="PTHR44846">
    <property type="entry name" value="MANNOSYL-D-GLYCERATE TRANSPORT/METABOLISM SYSTEM REPRESSOR MNGR-RELATED"/>
    <property type="match status" value="1"/>
</dbReference>
<dbReference type="Gene3D" id="3.40.1410.10">
    <property type="entry name" value="Chorismate lyase-like"/>
    <property type="match status" value="1"/>
</dbReference>
<evidence type="ECO:0000313" key="5">
    <source>
        <dbReference type="EMBL" id="KJY49337.1"/>
    </source>
</evidence>
<dbReference type="InterPro" id="IPR036388">
    <property type="entry name" value="WH-like_DNA-bd_sf"/>
</dbReference>
<dbReference type="PRINTS" id="PR00035">
    <property type="entry name" value="HTHGNTR"/>
</dbReference>
<keyword evidence="1" id="KW-0805">Transcription regulation</keyword>
<dbReference type="PROSITE" id="PS50949">
    <property type="entry name" value="HTH_GNTR"/>
    <property type="match status" value="1"/>
</dbReference>
<dbReference type="SUPFAM" id="SSF64288">
    <property type="entry name" value="Chorismate lyase-like"/>
    <property type="match status" value="1"/>
</dbReference>
<dbReference type="Gene3D" id="1.10.10.10">
    <property type="entry name" value="Winged helix-like DNA-binding domain superfamily/Winged helix DNA-binding domain"/>
    <property type="match status" value="1"/>
</dbReference>
<dbReference type="InterPro" id="IPR011663">
    <property type="entry name" value="UTRA"/>
</dbReference>
<keyword evidence="3" id="KW-0804">Transcription</keyword>
<evidence type="ECO:0000256" key="1">
    <source>
        <dbReference type="ARBA" id="ARBA00023015"/>
    </source>
</evidence>
<dbReference type="GO" id="GO:0003677">
    <property type="term" value="F:DNA binding"/>
    <property type="evidence" value="ECO:0007669"/>
    <property type="project" value="UniProtKB-KW"/>
</dbReference>
<dbReference type="SMART" id="SM00345">
    <property type="entry name" value="HTH_GNTR"/>
    <property type="match status" value="1"/>
</dbReference>
<dbReference type="CDD" id="cd07377">
    <property type="entry name" value="WHTH_GntR"/>
    <property type="match status" value="1"/>
</dbReference>
<protein>
    <submittedName>
        <fullName evidence="5">Transcriptional regulator, GntR family</fullName>
    </submittedName>
</protein>
<dbReference type="InterPro" id="IPR036390">
    <property type="entry name" value="WH_DNA-bd_sf"/>
</dbReference>
<keyword evidence="2" id="KW-0238">DNA-binding</keyword>
<evidence type="ECO:0000259" key="4">
    <source>
        <dbReference type="PROSITE" id="PS50949"/>
    </source>
</evidence>
<dbReference type="PANTHER" id="PTHR44846:SF1">
    <property type="entry name" value="MANNOSYL-D-GLYCERATE TRANSPORT_METABOLISM SYSTEM REPRESSOR MNGR-RELATED"/>
    <property type="match status" value="1"/>
</dbReference>
<dbReference type="AlphaFoldDB" id="A0A0F4KRN5"/>
<sequence>MVDGIPKYVSVRDHLRGSVKRMKEGAQLPTESQLCARYKVSRITVRHAIEDLIREGLIVRSQGKGTFKLKSPASSREVINGRIRGFWRQQHDLGRTVKTRVLGNRIVKKADIASKLGLQAEADLIELERLRYVNGNLQQYVCTYLPDAQFPEILEHDFSDGSLYDFIEGRYDVRLARNEVVVRIENVDSRIAGYFHVDKGRPVLAMDSTVFDGFGSVVAFGVALQPPAYSEIEFVINGVPDSR</sequence>
<dbReference type="InterPro" id="IPR050679">
    <property type="entry name" value="Bact_HTH_transcr_reg"/>
</dbReference>
<dbReference type="GO" id="GO:0003700">
    <property type="term" value="F:DNA-binding transcription factor activity"/>
    <property type="evidence" value="ECO:0007669"/>
    <property type="project" value="InterPro"/>
</dbReference>
<gene>
    <name evidence="5" type="ORF">JF69_14330</name>
</gene>
<dbReference type="OrthoDB" id="8584262at2"/>
<feature type="domain" description="HTH gntR-type" evidence="4">
    <location>
        <begin position="5"/>
        <end position="71"/>
    </location>
</feature>
<dbReference type="SMART" id="SM00866">
    <property type="entry name" value="UTRA"/>
    <property type="match status" value="1"/>
</dbReference>
<dbReference type="EMBL" id="JWME01000013">
    <property type="protein sequence ID" value="KJY49337.1"/>
    <property type="molecule type" value="Genomic_DNA"/>
</dbReference>
<accession>A0A0F4KRN5</accession>
<dbReference type="Pfam" id="PF00392">
    <property type="entry name" value="GntR"/>
    <property type="match status" value="1"/>
</dbReference>
<comment type="caution">
    <text evidence="5">The sequence shown here is derived from an EMBL/GenBank/DDBJ whole genome shotgun (WGS) entry which is preliminary data.</text>
</comment>
<dbReference type="GO" id="GO:0045892">
    <property type="term" value="P:negative regulation of DNA-templated transcription"/>
    <property type="evidence" value="ECO:0007669"/>
    <property type="project" value="TreeGrafter"/>
</dbReference>